<dbReference type="Proteomes" id="UP000477911">
    <property type="component" value="Unassembled WGS sequence"/>
</dbReference>
<feature type="transmembrane region" description="Helical" evidence="8">
    <location>
        <begin position="271"/>
        <end position="289"/>
    </location>
</feature>
<evidence type="ECO:0000256" key="7">
    <source>
        <dbReference type="ARBA" id="ARBA00023136"/>
    </source>
</evidence>
<dbReference type="GO" id="GO:0033214">
    <property type="term" value="P:siderophore-iron import into cell"/>
    <property type="evidence" value="ECO:0007669"/>
    <property type="project" value="TreeGrafter"/>
</dbReference>
<evidence type="ECO:0000256" key="1">
    <source>
        <dbReference type="ARBA" id="ARBA00004651"/>
    </source>
</evidence>
<feature type="transmembrane region" description="Helical" evidence="8">
    <location>
        <begin position="109"/>
        <end position="127"/>
    </location>
</feature>
<feature type="transmembrane region" description="Helical" evidence="8">
    <location>
        <begin position="84"/>
        <end position="103"/>
    </location>
</feature>
<keyword evidence="6 8" id="KW-1133">Transmembrane helix</keyword>
<organism evidence="9 10">
    <name type="scientific">Pseudooceanicola albus</name>
    <dbReference type="NCBI Taxonomy" id="2692189"/>
    <lineage>
        <taxon>Bacteria</taxon>
        <taxon>Pseudomonadati</taxon>
        <taxon>Pseudomonadota</taxon>
        <taxon>Alphaproteobacteria</taxon>
        <taxon>Rhodobacterales</taxon>
        <taxon>Paracoccaceae</taxon>
        <taxon>Pseudooceanicola</taxon>
    </lineage>
</organism>
<dbReference type="AlphaFoldDB" id="A0A6L7GAI0"/>
<evidence type="ECO:0000313" key="10">
    <source>
        <dbReference type="Proteomes" id="UP000477911"/>
    </source>
</evidence>
<feature type="transmembrane region" description="Helical" evidence="8">
    <location>
        <begin position="227"/>
        <end position="251"/>
    </location>
</feature>
<dbReference type="CDD" id="cd06550">
    <property type="entry name" value="TM_ABC_iron-siderophores_like"/>
    <property type="match status" value="1"/>
</dbReference>
<dbReference type="SUPFAM" id="SSF81345">
    <property type="entry name" value="ABC transporter involved in vitamin B12 uptake, BtuC"/>
    <property type="match status" value="1"/>
</dbReference>
<keyword evidence="3" id="KW-0813">Transport</keyword>
<dbReference type="Gene3D" id="1.10.3470.10">
    <property type="entry name" value="ABC transporter involved in vitamin B12 uptake, BtuC"/>
    <property type="match status" value="1"/>
</dbReference>
<sequence>MRRLLLMLLALLALCALALMRGQLALSPLQLWQGLSGAEGPAHLVLAVIRGPRVAAALGTGAALGLSGMLFQTLFRNPLAAPDLMGFTSGAGLAIVLAMTLGLGLPVPLVAALGGLIAAALVLLLAWKPGQALAPLVLVLVGLGVGFLTQAASSFLMTALPPEQAADAQRWLTGSLNARNWGHVALLAAGLAVLGLLALSQIRRLEALDLGEELAAGLGLHPGRARIAIAVTGVLLAALAVSVAGPLPFVALMAGPLGARLLGRTALAPRMAAAALTGAMIVVAADLLARATIPGLSLPAGVVTGLLGAPYLLWRLSREMKKGEL</sequence>
<evidence type="ECO:0000256" key="5">
    <source>
        <dbReference type="ARBA" id="ARBA00022692"/>
    </source>
</evidence>
<dbReference type="GO" id="GO:0022857">
    <property type="term" value="F:transmembrane transporter activity"/>
    <property type="evidence" value="ECO:0007669"/>
    <property type="project" value="InterPro"/>
</dbReference>
<feature type="transmembrane region" description="Helical" evidence="8">
    <location>
        <begin position="53"/>
        <end position="72"/>
    </location>
</feature>
<dbReference type="Pfam" id="PF01032">
    <property type="entry name" value="FecCD"/>
    <property type="match status" value="1"/>
</dbReference>
<protein>
    <submittedName>
        <fullName evidence="9">Iron chelate uptake ABC transporter family permease subunit</fullName>
    </submittedName>
</protein>
<keyword evidence="10" id="KW-1185">Reference proteome</keyword>
<comment type="similarity">
    <text evidence="2">Belongs to the binding-protein-dependent transport system permease family. FecCD subfamily.</text>
</comment>
<dbReference type="InterPro" id="IPR037294">
    <property type="entry name" value="ABC_BtuC-like"/>
</dbReference>
<dbReference type="PANTHER" id="PTHR30472">
    <property type="entry name" value="FERRIC ENTEROBACTIN TRANSPORT SYSTEM PERMEASE PROTEIN"/>
    <property type="match status" value="1"/>
</dbReference>
<evidence type="ECO:0000313" key="9">
    <source>
        <dbReference type="EMBL" id="MXN20597.1"/>
    </source>
</evidence>
<gene>
    <name evidence="9" type="ORF">GR170_22430</name>
</gene>
<evidence type="ECO:0000256" key="6">
    <source>
        <dbReference type="ARBA" id="ARBA00022989"/>
    </source>
</evidence>
<feature type="transmembrane region" description="Helical" evidence="8">
    <location>
        <begin position="296"/>
        <end position="314"/>
    </location>
</feature>
<comment type="caution">
    <text evidence="9">The sequence shown here is derived from an EMBL/GenBank/DDBJ whole genome shotgun (WGS) entry which is preliminary data.</text>
</comment>
<accession>A0A6L7GAI0</accession>
<keyword evidence="4" id="KW-1003">Cell membrane</keyword>
<dbReference type="InterPro" id="IPR000522">
    <property type="entry name" value="ABC_transptr_permease_BtuC"/>
</dbReference>
<name>A0A6L7GAI0_9RHOB</name>
<reference evidence="9 10" key="1">
    <citation type="submission" date="2019-12" db="EMBL/GenBank/DDBJ databases">
        <authorList>
            <person name="Li M."/>
        </authorList>
    </citation>
    <scope>NUCLEOTIDE SEQUENCE [LARGE SCALE GENOMIC DNA]</scope>
    <source>
        <strain evidence="9 10">GBMRC 2024</strain>
    </source>
</reference>
<dbReference type="PANTHER" id="PTHR30472:SF24">
    <property type="entry name" value="FERRIC ENTEROBACTIN TRANSPORT SYSTEM PERMEASE PROTEIN FEPG"/>
    <property type="match status" value="1"/>
</dbReference>
<dbReference type="EMBL" id="WUMU01000031">
    <property type="protein sequence ID" value="MXN20597.1"/>
    <property type="molecule type" value="Genomic_DNA"/>
</dbReference>
<dbReference type="RefSeq" id="WP_160896718.1">
    <property type="nucleotide sequence ID" value="NZ_WUMU01000031.1"/>
</dbReference>
<evidence type="ECO:0000256" key="3">
    <source>
        <dbReference type="ARBA" id="ARBA00022448"/>
    </source>
</evidence>
<feature type="transmembrane region" description="Helical" evidence="8">
    <location>
        <begin position="134"/>
        <end position="160"/>
    </location>
</feature>
<evidence type="ECO:0000256" key="8">
    <source>
        <dbReference type="SAM" id="Phobius"/>
    </source>
</evidence>
<evidence type="ECO:0000256" key="4">
    <source>
        <dbReference type="ARBA" id="ARBA00022475"/>
    </source>
</evidence>
<proteinExistence type="inferred from homology"/>
<keyword evidence="7 8" id="KW-0472">Membrane</keyword>
<keyword evidence="5 8" id="KW-0812">Transmembrane</keyword>
<comment type="subcellular location">
    <subcellularLocation>
        <location evidence="1">Cell membrane</location>
        <topology evidence="1">Multi-pass membrane protein</topology>
    </subcellularLocation>
</comment>
<feature type="transmembrane region" description="Helical" evidence="8">
    <location>
        <begin position="180"/>
        <end position="199"/>
    </location>
</feature>
<dbReference type="GO" id="GO:0005886">
    <property type="term" value="C:plasma membrane"/>
    <property type="evidence" value="ECO:0007669"/>
    <property type="project" value="UniProtKB-SubCell"/>
</dbReference>
<evidence type="ECO:0000256" key="2">
    <source>
        <dbReference type="ARBA" id="ARBA00007935"/>
    </source>
</evidence>